<feature type="region of interest" description="Disordered" evidence="1">
    <location>
        <begin position="120"/>
        <end position="154"/>
    </location>
</feature>
<feature type="region of interest" description="Disordered" evidence="1">
    <location>
        <begin position="81"/>
        <end position="101"/>
    </location>
</feature>
<dbReference type="AlphaFoldDB" id="A0AAD2JPN4"/>
<feature type="region of interest" description="Disordered" evidence="1">
    <location>
        <begin position="1"/>
        <end position="62"/>
    </location>
</feature>
<sequence>MSEQCIPGSSLTCTPSVMIPQINTRPSQQQQHGDDDDDDDVKNDEIRDHRGRLRQSSQTKSSWWNPLEGVLGTFIGVPEETKEEVEQRKQEKEQQLQQQAAQMEVDLKEQMEVDLKEQMELQEEEEQMELERLGSQLERKKKYDQEETSWWDAF</sequence>
<reference evidence="2" key="1">
    <citation type="submission" date="2023-08" db="EMBL/GenBank/DDBJ databases">
        <authorList>
            <person name="Audoor S."/>
            <person name="Bilcke G."/>
        </authorList>
    </citation>
    <scope>NUCLEOTIDE SEQUENCE</scope>
</reference>
<gene>
    <name evidence="2" type="ORF">CYCCA115_LOCUS24056</name>
</gene>
<feature type="non-terminal residue" evidence="2">
    <location>
        <position position="1"/>
    </location>
</feature>
<comment type="caution">
    <text evidence="2">The sequence shown here is derived from an EMBL/GenBank/DDBJ whole genome shotgun (WGS) entry which is preliminary data.</text>
</comment>
<evidence type="ECO:0000256" key="1">
    <source>
        <dbReference type="SAM" id="MobiDB-lite"/>
    </source>
</evidence>
<feature type="compositionally biased region" description="Basic and acidic residues" evidence="1">
    <location>
        <begin position="129"/>
        <end position="145"/>
    </location>
</feature>
<feature type="non-terminal residue" evidence="2">
    <location>
        <position position="154"/>
    </location>
</feature>
<proteinExistence type="predicted"/>
<accession>A0AAD2JPN4</accession>
<evidence type="ECO:0000313" key="2">
    <source>
        <dbReference type="EMBL" id="CAJ1970032.1"/>
    </source>
</evidence>
<protein>
    <submittedName>
        <fullName evidence="2">Uncharacterized protein</fullName>
    </submittedName>
</protein>
<feature type="compositionally biased region" description="Polar residues" evidence="1">
    <location>
        <begin position="1"/>
        <end position="31"/>
    </location>
</feature>
<dbReference type="Proteomes" id="UP001295423">
    <property type="component" value="Unassembled WGS sequence"/>
</dbReference>
<keyword evidence="3" id="KW-1185">Reference proteome</keyword>
<dbReference type="EMBL" id="CAKOGP040002449">
    <property type="protein sequence ID" value="CAJ1970032.1"/>
    <property type="molecule type" value="Genomic_DNA"/>
</dbReference>
<organism evidence="2 3">
    <name type="scientific">Cylindrotheca closterium</name>
    <dbReference type="NCBI Taxonomy" id="2856"/>
    <lineage>
        <taxon>Eukaryota</taxon>
        <taxon>Sar</taxon>
        <taxon>Stramenopiles</taxon>
        <taxon>Ochrophyta</taxon>
        <taxon>Bacillariophyta</taxon>
        <taxon>Bacillariophyceae</taxon>
        <taxon>Bacillariophycidae</taxon>
        <taxon>Bacillariales</taxon>
        <taxon>Bacillariaceae</taxon>
        <taxon>Cylindrotheca</taxon>
    </lineage>
</organism>
<name>A0AAD2JPN4_9STRA</name>
<evidence type="ECO:0000313" key="3">
    <source>
        <dbReference type="Proteomes" id="UP001295423"/>
    </source>
</evidence>
<feature type="compositionally biased region" description="Basic and acidic residues" evidence="1">
    <location>
        <begin position="84"/>
        <end position="94"/>
    </location>
</feature>